<dbReference type="AlphaFoldDB" id="A0A366LZR8"/>
<dbReference type="Proteomes" id="UP000253303">
    <property type="component" value="Unassembled WGS sequence"/>
</dbReference>
<keyword evidence="4" id="KW-0804">Transcription</keyword>
<dbReference type="PROSITE" id="PS50921">
    <property type="entry name" value="ANTAR"/>
    <property type="match status" value="1"/>
</dbReference>
<keyword evidence="8" id="KW-1185">Reference proteome</keyword>
<name>A0A366LZR8_9ACTN</name>
<proteinExistence type="predicted"/>
<dbReference type="SMART" id="SM01012">
    <property type="entry name" value="ANTAR"/>
    <property type="match status" value="1"/>
</dbReference>
<evidence type="ECO:0000313" key="7">
    <source>
        <dbReference type="EMBL" id="RBQ19267.1"/>
    </source>
</evidence>
<dbReference type="SUPFAM" id="SSF52172">
    <property type="entry name" value="CheY-like"/>
    <property type="match status" value="1"/>
</dbReference>
<evidence type="ECO:0000256" key="2">
    <source>
        <dbReference type="ARBA" id="ARBA00022777"/>
    </source>
</evidence>
<dbReference type="InterPro" id="IPR003018">
    <property type="entry name" value="GAF"/>
</dbReference>
<evidence type="ECO:0000256" key="4">
    <source>
        <dbReference type="ARBA" id="ARBA00023163"/>
    </source>
</evidence>
<dbReference type="Pfam" id="PF13185">
    <property type="entry name" value="GAF_2"/>
    <property type="match status" value="1"/>
</dbReference>
<protein>
    <submittedName>
        <fullName evidence="7">Transcriptional regulator</fullName>
    </submittedName>
</protein>
<dbReference type="InterPro" id="IPR005561">
    <property type="entry name" value="ANTAR"/>
</dbReference>
<sequence>MPHPSRAHRGPQGDEPTVPKEDRLATTFVALADTLTADFDVGGYLQMLTERCAEVLDVEQAGLIAAAPPGGLEVVAASSERVRLLEVLQLESGEGPCLDAYDGGRRIACADLSQARDRWPKFAPAALAAGFCSVLAIPMRRGDQVLGAVGLFARRTGEPSEPQALLGQALVDAATIGLLNQRTAAEREVLVGQLQTALTSRILIEQAKGVIAERSGTGMEEAFRILRGYARSHRRKLAEVAQDVIDRSPCVADLFPGPG</sequence>
<dbReference type="OrthoDB" id="3683444at2"/>
<feature type="domain" description="ANTAR" evidence="6">
    <location>
        <begin position="184"/>
        <end position="245"/>
    </location>
</feature>
<comment type="caution">
    <text evidence="7">The sequence shown here is derived from an EMBL/GenBank/DDBJ whole genome shotgun (WGS) entry which is preliminary data.</text>
</comment>
<dbReference type="Gene3D" id="1.10.10.10">
    <property type="entry name" value="Winged helix-like DNA-binding domain superfamily/Winged helix DNA-binding domain"/>
    <property type="match status" value="1"/>
</dbReference>
<feature type="region of interest" description="Disordered" evidence="5">
    <location>
        <begin position="1"/>
        <end position="21"/>
    </location>
</feature>
<accession>A0A366LZR8</accession>
<dbReference type="InterPro" id="IPR011006">
    <property type="entry name" value="CheY-like_superfamily"/>
</dbReference>
<evidence type="ECO:0000256" key="1">
    <source>
        <dbReference type="ARBA" id="ARBA00022679"/>
    </source>
</evidence>
<dbReference type="InterPro" id="IPR012074">
    <property type="entry name" value="GAF_ANTAR"/>
</dbReference>
<dbReference type="GO" id="GO:0003723">
    <property type="term" value="F:RNA binding"/>
    <property type="evidence" value="ECO:0007669"/>
    <property type="project" value="InterPro"/>
</dbReference>
<dbReference type="GO" id="GO:0016301">
    <property type="term" value="F:kinase activity"/>
    <property type="evidence" value="ECO:0007669"/>
    <property type="project" value="UniProtKB-KW"/>
</dbReference>
<evidence type="ECO:0000256" key="3">
    <source>
        <dbReference type="ARBA" id="ARBA00023015"/>
    </source>
</evidence>
<dbReference type="InterPro" id="IPR029016">
    <property type="entry name" value="GAF-like_dom_sf"/>
</dbReference>
<reference evidence="7 8" key="1">
    <citation type="submission" date="2018-06" db="EMBL/GenBank/DDBJ databases">
        <title>Sphaerisporangium craniellae sp. nov., isolated from a marine sponge in the South China Sea.</title>
        <authorList>
            <person name="Li L."/>
        </authorList>
    </citation>
    <scope>NUCLEOTIDE SEQUENCE [LARGE SCALE GENOMIC DNA]</scope>
    <source>
        <strain evidence="7 8">LHW63015</strain>
    </source>
</reference>
<evidence type="ECO:0000256" key="5">
    <source>
        <dbReference type="SAM" id="MobiDB-lite"/>
    </source>
</evidence>
<dbReference type="PIRSF" id="PIRSF036625">
    <property type="entry name" value="GAF_ANTAR"/>
    <property type="match status" value="1"/>
</dbReference>
<evidence type="ECO:0000313" key="8">
    <source>
        <dbReference type="Proteomes" id="UP000253303"/>
    </source>
</evidence>
<organism evidence="7 8">
    <name type="scientific">Spongiactinospora rosea</name>
    <dbReference type="NCBI Taxonomy" id="2248750"/>
    <lineage>
        <taxon>Bacteria</taxon>
        <taxon>Bacillati</taxon>
        <taxon>Actinomycetota</taxon>
        <taxon>Actinomycetes</taxon>
        <taxon>Streptosporangiales</taxon>
        <taxon>Streptosporangiaceae</taxon>
        <taxon>Spongiactinospora</taxon>
    </lineage>
</organism>
<keyword evidence="2" id="KW-0418">Kinase</keyword>
<evidence type="ECO:0000259" key="6">
    <source>
        <dbReference type="PROSITE" id="PS50921"/>
    </source>
</evidence>
<dbReference type="EMBL" id="QMEY01000005">
    <property type="protein sequence ID" value="RBQ19267.1"/>
    <property type="molecule type" value="Genomic_DNA"/>
</dbReference>
<keyword evidence="3" id="KW-0805">Transcription regulation</keyword>
<gene>
    <name evidence="7" type="ORF">DP939_15135</name>
</gene>
<dbReference type="InterPro" id="IPR036388">
    <property type="entry name" value="WH-like_DNA-bd_sf"/>
</dbReference>
<dbReference type="Gene3D" id="3.30.450.40">
    <property type="match status" value="1"/>
</dbReference>
<dbReference type="Pfam" id="PF03861">
    <property type="entry name" value="ANTAR"/>
    <property type="match status" value="1"/>
</dbReference>
<keyword evidence="1" id="KW-0808">Transferase</keyword>
<dbReference type="SUPFAM" id="SSF55781">
    <property type="entry name" value="GAF domain-like"/>
    <property type="match status" value="1"/>
</dbReference>